<keyword evidence="2" id="KW-0596">Phosphopantetheine</keyword>
<keyword evidence="6" id="KW-1185">Reference proteome</keyword>
<evidence type="ECO:0000313" key="5">
    <source>
        <dbReference type="EMBL" id="MDI5895996.1"/>
    </source>
</evidence>
<dbReference type="NCBIfam" id="NF003417">
    <property type="entry name" value="PRK04813.1"/>
    <property type="match status" value="3"/>
</dbReference>
<dbReference type="PANTHER" id="PTHR45527:SF1">
    <property type="entry name" value="FATTY ACID SYNTHASE"/>
    <property type="match status" value="1"/>
</dbReference>
<gene>
    <name evidence="5" type="ORF">QLS65_13955</name>
</gene>
<dbReference type="InterPro" id="IPR020845">
    <property type="entry name" value="AMP-binding_CS"/>
</dbReference>
<comment type="cofactor">
    <cofactor evidence="1">
        <name>pantetheine 4'-phosphate</name>
        <dbReference type="ChEBI" id="CHEBI:47942"/>
    </cofactor>
</comment>
<protein>
    <submittedName>
        <fullName evidence="5">Amino acid adenylation domain-containing protein</fullName>
    </submittedName>
</protein>
<dbReference type="InterPro" id="IPR023213">
    <property type="entry name" value="CAT-like_dom_sf"/>
</dbReference>
<dbReference type="Gene3D" id="3.30.559.30">
    <property type="entry name" value="Nonribosomal peptide synthetase, condensation domain"/>
    <property type="match status" value="3"/>
</dbReference>
<feature type="domain" description="Carrier" evidence="4">
    <location>
        <begin position="1024"/>
        <end position="1099"/>
    </location>
</feature>
<dbReference type="InterPro" id="IPR006162">
    <property type="entry name" value="Ppantetheine_attach_site"/>
</dbReference>
<evidence type="ECO:0000256" key="1">
    <source>
        <dbReference type="ARBA" id="ARBA00001957"/>
    </source>
</evidence>
<dbReference type="Gene3D" id="3.30.559.10">
    <property type="entry name" value="Chloramphenicol acetyltransferase-like domain"/>
    <property type="match status" value="3"/>
</dbReference>
<dbReference type="EMBL" id="JASCRZ010000007">
    <property type="protein sequence ID" value="MDI5895996.1"/>
    <property type="molecule type" value="Genomic_DNA"/>
</dbReference>
<dbReference type="SUPFAM" id="SSF56801">
    <property type="entry name" value="Acetyl-CoA synthetase-like"/>
    <property type="match status" value="3"/>
</dbReference>
<evidence type="ECO:0000256" key="2">
    <source>
        <dbReference type="ARBA" id="ARBA00022450"/>
    </source>
</evidence>
<comment type="caution">
    <text evidence="5">The sequence shown here is derived from an EMBL/GenBank/DDBJ whole genome shotgun (WGS) entry which is preliminary data.</text>
</comment>
<dbReference type="CDD" id="cd05930">
    <property type="entry name" value="A_NRPS"/>
    <property type="match status" value="3"/>
</dbReference>
<evidence type="ECO:0000259" key="4">
    <source>
        <dbReference type="PROSITE" id="PS50075"/>
    </source>
</evidence>
<feature type="domain" description="Carrier" evidence="4">
    <location>
        <begin position="3125"/>
        <end position="3200"/>
    </location>
</feature>
<organism evidence="5 6">
    <name type="scientific">Flavobacterium algoritolerans</name>
    <dbReference type="NCBI Taxonomy" id="3041254"/>
    <lineage>
        <taxon>Bacteria</taxon>
        <taxon>Pseudomonadati</taxon>
        <taxon>Bacteroidota</taxon>
        <taxon>Flavobacteriia</taxon>
        <taxon>Flavobacteriales</taxon>
        <taxon>Flavobacteriaceae</taxon>
        <taxon>Flavobacterium</taxon>
    </lineage>
</organism>
<reference evidence="5 6" key="1">
    <citation type="submission" date="2023-04" db="EMBL/GenBank/DDBJ databases">
        <title>Two novel species of Flavobacterium.</title>
        <authorList>
            <person name="Liu Q."/>
            <person name="Xin Y.-H."/>
        </authorList>
    </citation>
    <scope>NUCLEOTIDE SEQUENCE [LARGE SCALE GENOMIC DNA]</scope>
    <source>
        <strain evidence="5 6">LB1P51</strain>
    </source>
</reference>
<dbReference type="InterPro" id="IPR001242">
    <property type="entry name" value="Condensation_dom"/>
</dbReference>
<dbReference type="InterPro" id="IPR036736">
    <property type="entry name" value="ACP-like_sf"/>
</dbReference>
<dbReference type="CDD" id="cd19531">
    <property type="entry name" value="LCL_NRPS-like"/>
    <property type="match status" value="3"/>
</dbReference>
<dbReference type="RefSeq" id="WP_282718430.1">
    <property type="nucleotide sequence ID" value="NZ_JASCRZ010000007.1"/>
</dbReference>
<dbReference type="PANTHER" id="PTHR45527">
    <property type="entry name" value="NONRIBOSOMAL PEPTIDE SYNTHETASE"/>
    <property type="match status" value="1"/>
</dbReference>
<dbReference type="SUPFAM" id="SSF52777">
    <property type="entry name" value="CoA-dependent acyltransferases"/>
    <property type="match status" value="6"/>
</dbReference>
<dbReference type="SUPFAM" id="SSF47336">
    <property type="entry name" value="ACP-like"/>
    <property type="match status" value="3"/>
</dbReference>
<dbReference type="PROSITE" id="PS50075">
    <property type="entry name" value="CARRIER"/>
    <property type="match status" value="3"/>
</dbReference>
<sequence>MRELLARLRKNNIHITLENENLKLKFDGDEISNTILEEIRNNKENLIVLLKSQITSNVIYEPIKQVKITESYLTTPAQNRFWILSYLDGGTSAYDIHNGIKIRGLLDQNKFLLSFQKLIERHESLRTYFKMDLNGVLRQFILPNNDFRNVIEVKDFCGENNKEEMVVNFLKKKNNIPFDLEQCPLIKASLIKMNDEEFIFFLSLHHIIGDGWSLKLIIDEIYQIYKALVDNRDVKLPELRIQYKDYSQWLIEGLEESKNKRSQQYWKNKFKGDLPVLNLPSFKTRPIIQTHKGNHISHHFSKEFLEKLKNFSKQQDITLFMTLMSGINALLYRYSGQDDIIIGTPIAGREHPDLEQQIGLYLNTLAIRTQLDKRNSLKDVAALLKKNLLDAYEHQGYPFDKLIEKLNLKRDSSRSALFDVMVILQNQGQLNTFDDGNKLQNILFEQYEFAGSSSQLDVSFVFTESEGLDLKIEYNTDIYDAELIERMFAHFENLLSKLIDEPQASITEVDYLSKSERHQLLIELNTSEVSFVKENSILDLFQEQVLKSPDSLALVFEDKEYSYQELNALSNQLGDYLRRNYNAGPNNLVGIQLERNDWMIITILGVLKSGSAYLPLDKDYPKERTDYMIEDSNCALIIDDQELLLFKSSKDLYAKENLDAGVSGSDLAYVIYTSGSTGRPKGVMIEHLALTNSIQAQQLVIEIEPLQKCLQFFSCSFDVSVFEIFISLTTGSTLYLIKDSDKKNPELLEDFVIKNKIDFITLPAAYLGQINIKRLPSIKKLVTGGEAVNFETVAEIAQYVDYFNAYGPTESCICTSIAKIAKGSQKVSNSISIGKPIGNTFVYILDEEKRLATKGIIGEIYIGGRGLARGYKNNDLLNSEKFVANPYRLGERMYRTGDLARWLPNGEIDFIGRIDDQVKIRGYRIELGEIERALCACTGVISAFVTTYLNPTGSQELVAYIISDKNAATVDLAAQLNKTLPVYMNPTYFIQLEKFPLTVNGKIDKKSLPLPEYNAIKSGKEYVLPKNEAESKLVQIWKNILVNDKISIKDDFFESGGHSLKVSQLLSQIYKEFEVNLGIKELFEVSILEDQAELISKSLKSKFVAIPKIAEQPDYAVSSAQQRLWLLSQFEESNAAYNIPGVYWFEGDLNYEILNSSFNKLVVRHEILRTVFKQTLEGEVRQHILASNEIGFEINNLDLRQNSNQDETIKNRLITDSLYSFDLAKGPLLRVVLYQLSDSRWVLSYVMHHVISDGWSMGILIKELFELYASGGEQRNLLPLRIQYKDYASWQLQQVTGDALQLHKNYWINKFSGELPVLELPIDKSRPQIKTFSGGTVTKKMKAENFIKLKEYSRARGGTLFMGLLGVVNVLLYRYSNQSDIILGTPTAGRDHIDLEKQVGLYLNTIALRTIFQGKESFNQLFDTIKVVALEAFEHQIYPFDQLVDSLNIQRDPGRSPLFDVMVTLQDPDFSEVNNNENNNLSVRSYEDLESFTSKFDLTFDFVQTSEDFITSIEYNSDIYQSETIAKMITHFESLVESVLGNPMLAVNELDYLSLIEKKEILTVFNSTKIDYPSDKTILDLFEYQVNINPDAIAVIFQETKLTYFELNEKSNQLAQYLGDKLQVKANNFIGIMLDRSEKMIIAILGVLKVGAAYVPIDPEIPQQRKEYILNDTQLKTLITQSDYIEELSYFNGTSLVLEDIEDYKISKVKNDVAIKQTDLAYVIYTSGSTGTIKGVLIEHSGLVNMAFDHIRKLELTPSDNVLQFMSISFDGSVLDIFMTLLSGGSLVLLSKNIIGDIDLFVEYITENDVTVMTVPPAYLRALDKNPLNTVKTIITAGEAAYVEDALYYADFKKFYNGYGPSECTVNSTLFRLDSKGNYPGVPIGYPADNKQIYILNEAMQLQGINCVGELCIAGTGLAVGYLNNEQLTKLSFVTNPFNKEGLIYKTGDLGRWSANGYIEFMGRKDDQVKIRGYRIELGEIESVLKSFPQINSAVVVARSNSPDEKELVAYIQSNDTALVLQNLKEQLNKILPVYMIPSHFVQLEEFPVTTNGKVDKKALPDPVDLGLSSGTVYVAPGNEIEEKLVLIWKEILGANKVGIKDNFFESGGHSLKATRLISQIHKEFDVKISLKVLFATPVLEDLGHLIRLEEKTDFHDILPVNNQTSYPLSAAQRRLWVLSQFSEGNRAYNMPGAYVLEGNLNFHAFEDSFKKLIERHESLRTTFRENENGEIHQYITPFNDVEFELPLIDITNEKDKEEQLRQIVQQEFNIAFDLSQGPLIRAVLVQMDEDKFLINCNMHHIISDGWSMSVLIRDLLQFYNNSIKESVFPMKPLLIQYKDYVIWQQKQLEGESLKKHQEYWLKQFEGDLPVLELSGDKTRPLVKTYNGANRSRIIVGELSKELKALNQEQGSTLFMSLLAIVNALFHRYTGQEDIIIGSPIAGREHIGLEQQIGFYLNTLALRTQFKGSDSYETLLSNIIENTLKAYEHQIYPFDALVDDLELHRDTSRSALFDVMIILQNAGISAETDSCGLKVSTYNDVQNHTSKFDLTLIFTEVEDKIELNIEYNTDIYLASTIERLLHHFEQLLAAALKNPQMPIENLDYLSTKEKDQLLNEFNGSKMAYPKDKTLIELFLNQVTQRPESIALVFEEKEFTFRELDEKSNRLAHYLMKHYDLKIEDLVGIKLERSELLIVAILGVLKTGAAYVPIDPENPQERIDYILEDSDCKVLIDEIQFRKFEEEQSFLPNDVIKTAGKSSDLAYVIYTSGSTGKPKGCMVQHQGVINRIEWMWNEFDYNAEDIILQKTTFTFDVSVWELFMPLCWGIKMVMCNKEDVSSPNRLLSLIENHKITCVHFVPSMLNAFISSPLFENDDLKSRLKYLKRVSASGEALSAETVKSWYNKLDTPIFNLYGPTEASIEVTCYETKKGDLKIPIGKPIWNTQIYITDSRNELVPMGVVGEINIAGDGLARGYLNQYDLTQTSFVPNPFEHGKKMYKTGDVGKWLPEGNIEYLGRKDTQIKIQGYRIELGEIESAICSYPDIDYAIAVVKSNPDESKELVAYIVSKKSLSSSEIRSWLSRTLPAYMLPSYFIQVEKLLLNASGKADRKKIMQMQGVALSSEAEYVEPRNETEEKLTVIWQELLGTELIGVKDNFFDLGGQSIKAIKLNIKIKNEFDIDLDLRTIFLEPTIEKLAEKIINDLWLLSGITENTDEFDEIKI</sequence>
<evidence type="ECO:0000256" key="3">
    <source>
        <dbReference type="ARBA" id="ARBA00022553"/>
    </source>
</evidence>
<dbReference type="Pfam" id="PF00668">
    <property type="entry name" value="Condensation"/>
    <property type="match status" value="3"/>
</dbReference>
<name>A0ABT6VCN1_9FLAO</name>
<feature type="domain" description="Carrier" evidence="4">
    <location>
        <begin position="2076"/>
        <end position="2151"/>
    </location>
</feature>
<dbReference type="InterPro" id="IPR010071">
    <property type="entry name" value="AA_adenyl_dom"/>
</dbReference>
<dbReference type="PROSITE" id="PS00455">
    <property type="entry name" value="AMP_BINDING"/>
    <property type="match status" value="3"/>
</dbReference>
<dbReference type="Gene3D" id="1.10.1200.10">
    <property type="entry name" value="ACP-like"/>
    <property type="match status" value="3"/>
</dbReference>
<dbReference type="Proteomes" id="UP001243403">
    <property type="component" value="Unassembled WGS sequence"/>
</dbReference>
<dbReference type="Pfam" id="PF00501">
    <property type="entry name" value="AMP-binding"/>
    <property type="match status" value="3"/>
</dbReference>
<accession>A0ABT6VCN1</accession>
<proteinExistence type="predicted"/>
<evidence type="ECO:0000313" key="6">
    <source>
        <dbReference type="Proteomes" id="UP001243403"/>
    </source>
</evidence>
<dbReference type="Pfam" id="PF13193">
    <property type="entry name" value="AMP-binding_C"/>
    <property type="match status" value="3"/>
</dbReference>
<dbReference type="InterPro" id="IPR009081">
    <property type="entry name" value="PP-bd_ACP"/>
</dbReference>
<dbReference type="Gene3D" id="3.30.300.30">
    <property type="match status" value="3"/>
</dbReference>
<dbReference type="PROSITE" id="PS00012">
    <property type="entry name" value="PHOSPHOPANTETHEINE"/>
    <property type="match status" value="1"/>
</dbReference>
<dbReference type="Gene3D" id="2.30.38.10">
    <property type="entry name" value="Luciferase, Domain 3"/>
    <property type="match status" value="3"/>
</dbReference>
<dbReference type="NCBIfam" id="TIGR01733">
    <property type="entry name" value="AA-adenyl-dom"/>
    <property type="match status" value="3"/>
</dbReference>
<dbReference type="Gene3D" id="3.40.50.980">
    <property type="match status" value="6"/>
</dbReference>
<dbReference type="InterPro" id="IPR000873">
    <property type="entry name" value="AMP-dep_synth/lig_dom"/>
</dbReference>
<dbReference type="Pfam" id="PF00550">
    <property type="entry name" value="PP-binding"/>
    <property type="match status" value="3"/>
</dbReference>
<dbReference type="InterPro" id="IPR045851">
    <property type="entry name" value="AMP-bd_C_sf"/>
</dbReference>
<dbReference type="InterPro" id="IPR025110">
    <property type="entry name" value="AMP-bd_C"/>
</dbReference>
<keyword evidence="3" id="KW-0597">Phosphoprotein</keyword>